<dbReference type="OrthoDB" id="778454at2759"/>
<dbReference type="CDD" id="cd00303">
    <property type="entry name" value="retropepsin_like"/>
    <property type="match status" value="1"/>
</dbReference>
<keyword evidence="2" id="KW-1185">Reference proteome</keyword>
<evidence type="ECO:0000313" key="1">
    <source>
        <dbReference type="EMBL" id="RDX97905.1"/>
    </source>
</evidence>
<reference evidence="1" key="1">
    <citation type="submission" date="2018-05" db="EMBL/GenBank/DDBJ databases">
        <title>Draft genome of Mucuna pruriens seed.</title>
        <authorList>
            <person name="Nnadi N.E."/>
            <person name="Vos R."/>
            <person name="Hasami M.H."/>
            <person name="Devisetty U.K."/>
            <person name="Aguiy J.C."/>
        </authorList>
    </citation>
    <scope>NUCLEOTIDE SEQUENCE [LARGE SCALE GENOMIC DNA]</scope>
    <source>
        <strain evidence="1">JCA_2017</strain>
    </source>
</reference>
<proteinExistence type="predicted"/>
<comment type="caution">
    <text evidence="1">The sequence shown here is derived from an EMBL/GenBank/DDBJ whole genome shotgun (WGS) entry which is preliminary data.</text>
</comment>
<dbReference type="Proteomes" id="UP000257109">
    <property type="component" value="Unassembled WGS sequence"/>
</dbReference>
<protein>
    <submittedName>
        <fullName evidence="1">Uncharacterized protein</fullName>
    </submittedName>
</protein>
<name>A0A371H539_MUCPR</name>
<sequence>MSELAPVVDIGYAKAATKVTVNSTENRVTQDLTDSIDSKTKLHRLGFGSVYLAHENTKELVSPATSNNQVLFGSFVRLTIHISLRYSYDDCQRNDYLIVGTKQALPKKCRDPEIFLVPCTIGDCSFADALPNLGSSINVMPTSIYKPLNCIDLEPTGMTIQLVNRSVVQPLSVLEDVLVQVDELIFLANFYVMDMEDETPTGFDDR</sequence>
<dbReference type="EMBL" id="QJKJ01003551">
    <property type="protein sequence ID" value="RDX97905.1"/>
    <property type="molecule type" value="Genomic_DNA"/>
</dbReference>
<dbReference type="Gene3D" id="2.40.70.10">
    <property type="entry name" value="Acid Proteases"/>
    <property type="match status" value="1"/>
</dbReference>
<organism evidence="1 2">
    <name type="scientific">Mucuna pruriens</name>
    <name type="common">Velvet bean</name>
    <name type="synonym">Dolichos pruriens</name>
    <dbReference type="NCBI Taxonomy" id="157652"/>
    <lineage>
        <taxon>Eukaryota</taxon>
        <taxon>Viridiplantae</taxon>
        <taxon>Streptophyta</taxon>
        <taxon>Embryophyta</taxon>
        <taxon>Tracheophyta</taxon>
        <taxon>Spermatophyta</taxon>
        <taxon>Magnoliopsida</taxon>
        <taxon>eudicotyledons</taxon>
        <taxon>Gunneridae</taxon>
        <taxon>Pentapetalae</taxon>
        <taxon>rosids</taxon>
        <taxon>fabids</taxon>
        <taxon>Fabales</taxon>
        <taxon>Fabaceae</taxon>
        <taxon>Papilionoideae</taxon>
        <taxon>50 kb inversion clade</taxon>
        <taxon>NPAAA clade</taxon>
        <taxon>indigoferoid/millettioid clade</taxon>
        <taxon>Phaseoleae</taxon>
        <taxon>Mucuna</taxon>
    </lineage>
</organism>
<gene>
    <name evidence="1" type="ORF">CR513_19255</name>
</gene>
<dbReference type="AlphaFoldDB" id="A0A371H539"/>
<evidence type="ECO:0000313" key="2">
    <source>
        <dbReference type="Proteomes" id="UP000257109"/>
    </source>
</evidence>
<feature type="non-terminal residue" evidence="1">
    <location>
        <position position="1"/>
    </location>
</feature>
<accession>A0A371H539</accession>
<dbReference type="InterPro" id="IPR021109">
    <property type="entry name" value="Peptidase_aspartic_dom_sf"/>
</dbReference>
<dbReference type="PANTHER" id="PTHR33067">
    <property type="entry name" value="RNA-DIRECTED DNA POLYMERASE-RELATED"/>
    <property type="match status" value="1"/>
</dbReference>
<dbReference type="PANTHER" id="PTHR33067:SF9">
    <property type="entry name" value="RNA-DIRECTED DNA POLYMERASE"/>
    <property type="match status" value="1"/>
</dbReference>